<dbReference type="Gene3D" id="3.90.550.10">
    <property type="entry name" value="Spore Coat Polysaccharide Biosynthesis Protein SpsA, Chain A"/>
    <property type="match status" value="1"/>
</dbReference>
<sequence length="335" mass="39811">MDLFQVPVVLFSFKRIDKTLLIVERLSKVKPQKLYIISDGGRTDEEWDKVNKCRSEIEAHIDWDCEVVKRYASCNIGVYANIAGGVKWVFEQEEYAIFLEDDNLPALSFFPFCQEMLLKYKDDTRILWICGTNYLKSFSFPSDSSYYFTHHMMPCGWASWSNKFNRFYDKDFSLWENPYIQEVVKNLPYDNLLRAQDIENWNRELKRKKQGLKFDSWDYHMSFSLRVHGLYGIVPKYNQITNIGVDIDSIHGGSSFDNIMTRRFCGLPTQELEFPLKHPLAVQTDSEYEKATAHIITMPLLYRLKSKISNFLKWLFRIDMEESFTKTMYKRFFRL</sequence>
<dbReference type="Proteomes" id="UP000008630">
    <property type="component" value="Chromosome"/>
</dbReference>
<gene>
    <name evidence="1" type="ordered locus">Bache_2237</name>
</gene>
<evidence type="ECO:0000313" key="1">
    <source>
        <dbReference type="EMBL" id="ADV44206.1"/>
    </source>
</evidence>
<reference evidence="1 2" key="2">
    <citation type="journal article" date="2011" name="Stand. Genomic Sci.">
        <title>Complete genome sequence of Bacteroides helcogenes type strain (P 36-108).</title>
        <authorList>
            <person name="Pati A."/>
            <person name="Gronow S."/>
            <person name="Zeytun A."/>
            <person name="Lapidus A."/>
            <person name="Nolan M."/>
            <person name="Hammon N."/>
            <person name="Deshpande S."/>
            <person name="Cheng J.F."/>
            <person name="Tapia R."/>
            <person name="Han C."/>
            <person name="Goodwin L."/>
            <person name="Pitluck S."/>
            <person name="Liolios K."/>
            <person name="Pagani I."/>
            <person name="Ivanova N."/>
            <person name="Mavromatis K."/>
            <person name="Chen A."/>
            <person name="Palaniappan K."/>
            <person name="Land M."/>
            <person name="Hauser L."/>
            <person name="Chang Y.J."/>
            <person name="Jeffries C.D."/>
            <person name="Detter J.C."/>
            <person name="Brambilla E."/>
            <person name="Rohde M."/>
            <person name="Goker M."/>
            <person name="Woyke T."/>
            <person name="Bristow J."/>
            <person name="Eisen J.A."/>
            <person name="Markowitz V."/>
            <person name="Hugenholtz P."/>
            <person name="Kyrpides N.C."/>
            <person name="Klenk H.P."/>
            <person name="Lucas S."/>
        </authorList>
    </citation>
    <scope>NUCLEOTIDE SEQUENCE [LARGE SCALE GENOMIC DNA]</scope>
    <source>
        <strain evidence="2">ATCC 35417 / DSM 20613 / JCM 6297 / CCUG 15421 / P 36-108</strain>
    </source>
</reference>
<dbReference type="eggNOG" id="COG1216">
    <property type="taxonomic scope" value="Bacteria"/>
</dbReference>
<accession>E6SSX5</accession>
<evidence type="ECO:0000313" key="2">
    <source>
        <dbReference type="Proteomes" id="UP000008630"/>
    </source>
</evidence>
<dbReference type="HOGENOM" id="CLU_054735_0_0_10"/>
<reference key="1">
    <citation type="submission" date="2010-11" db="EMBL/GenBank/DDBJ databases">
        <title>The complete genome of Bacteroides helcogenes P 36-108.</title>
        <authorList>
            <consortium name="US DOE Joint Genome Institute (JGI-PGF)"/>
            <person name="Lucas S."/>
            <person name="Copeland A."/>
            <person name="Lapidus A."/>
            <person name="Bruce D."/>
            <person name="Goodwin L."/>
            <person name="Pitluck S."/>
            <person name="Kyrpides N."/>
            <person name="Mavromatis K."/>
            <person name="Ivanova N."/>
            <person name="Zeytun A."/>
            <person name="Brettin T."/>
            <person name="Detter J.C."/>
            <person name="Tapia R."/>
            <person name="Han C."/>
            <person name="Land M."/>
            <person name="Hauser L."/>
            <person name="Markowitz V."/>
            <person name="Cheng J.-F."/>
            <person name="Hugenholtz P."/>
            <person name="Woyke T."/>
            <person name="Wu D."/>
            <person name="Gronow S."/>
            <person name="Wellnitz S."/>
            <person name="Brambilla E."/>
            <person name="Klenk H.-P."/>
            <person name="Eisen J.A."/>
        </authorList>
    </citation>
    <scope>NUCLEOTIDE SEQUENCE</scope>
    <source>
        <strain>P 36-108</strain>
    </source>
</reference>
<dbReference type="KEGG" id="bhl:Bache_2237"/>
<dbReference type="EMBL" id="CP002352">
    <property type="protein sequence ID" value="ADV44206.1"/>
    <property type="molecule type" value="Genomic_DNA"/>
</dbReference>
<dbReference type="SUPFAM" id="SSF53448">
    <property type="entry name" value="Nucleotide-diphospho-sugar transferases"/>
    <property type="match status" value="1"/>
</dbReference>
<dbReference type="OrthoDB" id="9785375at2"/>
<keyword evidence="2" id="KW-1185">Reference proteome</keyword>
<protein>
    <submittedName>
        <fullName evidence="1">Hemolytic protein HlpA-like protein</fullName>
    </submittedName>
</protein>
<name>E6SSX5_BACT6</name>
<proteinExistence type="predicted"/>
<dbReference type="PATRIC" id="fig|693979.3.peg.2349"/>
<dbReference type="AlphaFoldDB" id="E6SSX5"/>
<dbReference type="RefSeq" id="WP_013547797.1">
    <property type="nucleotide sequence ID" value="NC_014933.1"/>
</dbReference>
<dbReference type="InterPro" id="IPR029044">
    <property type="entry name" value="Nucleotide-diphossugar_trans"/>
</dbReference>
<organism evidence="1 2">
    <name type="scientific">Bacteroides helcogenes (strain ATCC 35417 / DSM 20613 / JCM 6297 / CCUG 15421 / P 36-108)</name>
    <dbReference type="NCBI Taxonomy" id="693979"/>
    <lineage>
        <taxon>Bacteria</taxon>
        <taxon>Pseudomonadati</taxon>
        <taxon>Bacteroidota</taxon>
        <taxon>Bacteroidia</taxon>
        <taxon>Bacteroidales</taxon>
        <taxon>Bacteroidaceae</taxon>
        <taxon>Bacteroides</taxon>
    </lineage>
</organism>
<dbReference type="STRING" id="693979.Bache_2237"/>